<dbReference type="InterPro" id="IPR035901">
    <property type="entry name" value="GIY-YIG_endonuc_sf"/>
</dbReference>
<gene>
    <name evidence="3" type="ORF">E6K72_09825</name>
</gene>
<evidence type="ECO:0000256" key="1">
    <source>
        <dbReference type="ARBA" id="ARBA00007435"/>
    </source>
</evidence>
<dbReference type="PANTHER" id="PTHR34477">
    <property type="entry name" value="UPF0213 PROTEIN YHBQ"/>
    <property type="match status" value="1"/>
</dbReference>
<accession>A0A538SKG4</accession>
<dbReference type="AlphaFoldDB" id="A0A538SKG4"/>
<reference evidence="3 4" key="1">
    <citation type="journal article" date="2019" name="Nat. Microbiol.">
        <title>Mediterranean grassland soil C-N compound turnover is dependent on rainfall and depth, and is mediated by genomically divergent microorganisms.</title>
        <authorList>
            <person name="Diamond S."/>
            <person name="Andeer P.F."/>
            <person name="Li Z."/>
            <person name="Crits-Christoph A."/>
            <person name="Burstein D."/>
            <person name="Anantharaman K."/>
            <person name="Lane K.R."/>
            <person name="Thomas B.C."/>
            <person name="Pan C."/>
            <person name="Northen T.R."/>
            <person name="Banfield J.F."/>
        </authorList>
    </citation>
    <scope>NUCLEOTIDE SEQUENCE [LARGE SCALE GENOMIC DNA]</scope>
    <source>
        <strain evidence="3">WS_2</strain>
    </source>
</reference>
<dbReference type="SUPFAM" id="SSF82771">
    <property type="entry name" value="GIY-YIG endonuclease"/>
    <property type="match status" value="1"/>
</dbReference>
<organism evidence="3 4">
    <name type="scientific">Eiseniibacteriota bacterium</name>
    <dbReference type="NCBI Taxonomy" id="2212470"/>
    <lineage>
        <taxon>Bacteria</taxon>
        <taxon>Candidatus Eiseniibacteriota</taxon>
    </lineage>
</organism>
<dbReference type="PANTHER" id="PTHR34477:SF1">
    <property type="entry name" value="UPF0213 PROTEIN YHBQ"/>
    <property type="match status" value="1"/>
</dbReference>
<dbReference type="Proteomes" id="UP000317716">
    <property type="component" value="Unassembled WGS sequence"/>
</dbReference>
<sequence length="56" mass="6537">MNKTFPAPRWHVYIVRTRDGTLYTGITIDVERRLAEHRADGGRGARYLRGRQPLEI</sequence>
<dbReference type="PROSITE" id="PS50164">
    <property type="entry name" value="GIY_YIG"/>
    <property type="match status" value="1"/>
</dbReference>
<evidence type="ECO:0000259" key="2">
    <source>
        <dbReference type="PROSITE" id="PS50164"/>
    </source>
</evidence>
<name>A0A538SKG4_UNCEI</name>
<feature type="domain" description="GIY-YIG" evidence="2">
    <location>
        <begin position="8"/>
        <end position="56"/>
    </location>
</feature>
<protein>
    <submittedName>
        <fullName evidence="3">GIY-YIG nuclease family protein</fullName>
    </submittedName>
</protein>
<dbReference type="EMBL" id="VBOS01000349">
    <property type="protein sequence ID" value="TMQ51857.1"/>
    <property type="molecule type" value="Genomic_DNA"/>
</dbReference>
<feature type="non-terminal residue" evidence="3">
    <location>
        <position position="56"/>
    </location>
</feature>
<dbReference type="Pfam" id="PF01541">
    <property type="entry name" value="GIY-YIG"/>
    <property type="match status" value="1"/>
</dbReference>
<evidence type="ECO:0000313" key="3">
    <source>
        <dbReference type="EMBL" id="TMQ51857.1"/>
    </source>
</evidence>
<comment type="caution">
    <text evidence="3">The sequence shown here is derived from an EMBL/GenBank/DDBJ whole genome shotgun (WGS) entry which is preliminary data.</text>
</comment>
<comment type="similarity">
    <text evidence="1">Belongs to the UPF0213 family.</text>
</comment>
<dbReference type="CDD" id="cd10456">
    <property type="entry name" value="GIY-YIG_UPF0213"/>
    <property type="match status" value="1"/>
</dbReference>
<dbReference type="Gene3D" id="3.40.1440.10">
    <property type="entry name" value="GIY-YIG endonuclease"/>
    <property type="match status" value="1"/>
</dbReference>
<evidence type="ECO:0000313" key="4">
    <source>
        <dbReference type="Proteomes" id="UP000317716"/>
    </source>
</evidence>
<dbReference type="InterPro" id="IPR000305">
    <property type="entry name" value="GIY-YIG_endonuc"/>
</dbReference>
<dbReference type="InterPro" id="IPR050190">
    <property type="entry name" value="UPF0213_domain"/>
</dbReference>
<proteinExistence type="inferred from homology"/>